<sequence>MQPTTDESQNTELVTDTVQGLNEILKGPKLFLLVKIPFFCVFIVLYVIYQILRLIVLQLPHLCYQIIKHSIHFIKNISLRAFNTCKKLPSFILRQTAKLYRNFLLPIVCFLWYNVILAVLRKLPSFIKMIFYPIMRWYFKFIVTPISTLINFLLVTWYDALVFVFSKLKWLMKQLWENVLHRVFVLIKNHIYPYIYEIAGEFFDIVYRHGLVLLYRKRREIFQMTCVSFYEFACWTSRYTLYTFKYFYDALTVIFNELRDIVFTICSFIYRHSLLPIFEFTISNLPKIWSALCHLADITTMTMIRILQQLYSGGKVLYHHIRHALVKFLSTMFIHVVEPVVRAANYIAPIVWSKLKQFVLYMAHGIRYIYSRVCPIVTIIYRNVRPFAVNAYSAIRIHFIAAMKRLINDTFPKMWFKSKQFLIKIPSGIQRIYVCSYRTLANIYRSAYSLAVIVCSMIRTRFMMLMGRFTGGTMRTVWSKLKELVAYVTNGIWYIYGMIHPLVIKVYSTVRTYLTMYYIRQLIDDILPRVWYKSKQLLIKTSAGVRYVYGRLRAILPYIYDIVYTFAIVAFCTVKIHLVDATRQLISSLLPTMWSKSRQLVVDMINGIRHVYGRLCHRGSGIFSRIRSFGTLVYSIIHSEFMISTIRSIRENTAAIWHSLGDLMISVKQIAPRIRDNLYQTFRTLSTQCFTMYGWIKTNVLVICRTLYPSMLHVTRYKLNEFHQIVQRSVVQPMISLSFSIRVFISSMLNTCRVFISSVRRMMATIALIIVSAKNTVTSHLSRQNRTQTVVS</sequence>
<feature type="transmembrane region" description="Helical" evidence="1">
    <location>
        <begin position="447"/>
        <end position="464"/>
    </location>
</feature>
<evidence type="ECO:0000256" key="1">
    <source>
        <dbReference type="SAM" id="Phobius"/>
    </source>
</evidence>
<keyword evidence="4" id="KW-1185">Reference proteome</keyword>
<organism evidence="2 5">
    <name type="scientific">Adineta ricciae</name>
    <name type="common">Rotifer</name>
    <dbReference type="NCBI Taxonomy" id="249248"/>
    <lineage>
        <taxon>Eukaryota</taxon>
        <taxon>Metazoa</taxon>
        <taxon>Spiralia</taxon>
        <taxon>Gnathifera</taxon>
        <taxon>Rotifera</taxon>
        <taxon>Eurotatoria</taxon>
        <taxon>Bdelloidea</taxon>
        <taxon>Adinetida</taxon>
        <taxon>Adinetidae</taxon>
        <taxon>Adineta</taxon>
    </lineage>
</organism>
<protein>
    <submittedName>
        <fullName evidence="2">Uncharacterized protein</fullName>
    </submittedName>
</protein>
<evidence type="ECO:0000313" key="2">
    <source>
        <dbReference type="EMBL" id="CAF1058417.1"/>
    </source>
</evidence>
<evidence type="ECO:0000313" key="4">
    <source>
        <dbReference type="Proteomes" id="UP000663828"/>
    </source>
</evidence>
<evidence type="ECO:0000313" key="3">
    <source>
        <dbReference type="EMBL" id="CAF1110672.1"/>
    </source>
</evidence>
<reference evidence="2" key="1">
    <citation type="submission" date="2021-02" db="EMBL/GenBank/DDBJ databases">
        <authorList>
            <person name="Nowell W R."/>
        </authorList>
    </citation>
    <scope>NUCLEOTIDE SEQUENCE</scope>
</reference>
<feature type="transmembrane region" description="Helical" evidence="1">
    <location>
        <begin position="30"/>
        <end position="49"/>
    </location>
</feature>
<feature type="transmembrane region" description="Helical" evidence="1">
    <location>
        <begin position="103"/>
        <end position="121"/>
    </location>
</feature>
<dbReference type="EMBL" id="CAJNOJ010000081">
    <property type="protein sequence ID" value="CAF1058417.1"/>
    <property type="molecule type" value="Genomic_DNA"/>
</dbReference>
<dbReference type="OrthoDB" id="10686190at2759"/>
<keyword evidence="1" id="KW-0472">Membrane</keyword>
<dbReference type="EMBL" id="CAJNOR010001268">
    <property type="protein sequence ID" value="CAF1110672.1"/>
    <property type="molecule type" value="Genomic_DNA"/>
</dbReference>
<keyword evidence="1" id="KW-1133">Transmembrane helix</keyword>
<accession>A0A814L0S8</accession>
<comment type="caution">
    <text evidence="2">The sequence shown here is derived from an EMBL/GenBank/DDBJ whole genome shotgun (WGS) entry which is preliminary data.</text>
</comment>
<feature type="transmembrane region" description="Helical" evidence="1">
    <location>
        <begin position="484"/>
        <end position="504"/>
    </location>
</feature>
<keyword evidence="1" id="KW-0812">Transmembrane</keyword>
<gene>
    <name evidence="2" type="ORF">EDS130_LOCUS17786</name>
    <name evidence="3" type="ORF">XAT740_LOCUS18843</name>
</gene>
<evidence type="ECO:0000313" key="5">
    <source>
        <dbReference type="Proteomes" id="UP000663852"/>
    </source>
</evidence>
<name>A0A814L0S8_ADIRI</name>
<feature type="transmembrane region" description="Helical" evidence="1">
    <location>
        <begin position="141"/>
        <end position="165"/>
    </location>
</feature>
<dbReference type="Proteomes" id="UP000663828">
    <property type="component" value="Unassembled WGS sequence"/>
</dbReference>
<dbReference type="AlphaFoldDB" id="A0A814L0S8"/>
<dbReference type="Proteomes" id="UP000663852">
    <property type="component" value="Unassembled WGS sequence"/>
</dbReference>
<feature type="transmembrane region" description="Helical" evidence="1">
    <location>
        <begin position="558"/>
        <end position="578"/>
    </location>
</feature>
<proteinExistence type="predicted"/>